<name>A0A1A9V4H8_GLOAU</name>
<dbReference type="Proteomes" id="UP000078200">
    <property type="component" value="Unassembled WGS sequence"/>
</dbReference>
<feature type="transmembrane region" description="Helical" evidence="1">
    <location>
        <begin position="88"/>
        <end position="109"/>
    </location>
</feature>
<keyword evidence="1" id="KW-0472">Membrane</keyword>
<dbReference type="VEuPathDB" id="VectorBase:GAUT025600"/>
<dbReference type="AlphaFoldDB" id="A0A1A9V4H8"/>
<evidence type="ECO:0000313" key="3">
    <source>
        <dbReference type="Proteomes" id="UP000078200"/>
    </source>
</evidence>
<organism evidence="2 3">
    <name type="scientific">Glossina austeni</name>
    <name type="common">Savannah tsetse fly</name>
    <dbReference type="NCBI Taxonomy" id="7395"/>
    <lineage>
        <taxon>Eukaryota</taxon>
        <taxon>Metazoa</taxon>
        <taxon>Ecdysozoa</taxon>
        <taxon>Arthropoda</taxon>
        <taxon>Hexapoda</taxon>
        <taxon>Insecta</taxon>
        <taxon>Pterygota</taxon>
        <taxon>Neoptera</taxon>
        <taxon>Endopterygota</taxon>
        <taxon>Diptera</taxon>
        <taxon>Brachycera</taxon>
        <taxon>Muscomorpha</taxon>
        <taxon>Hippoboscoidea</taxon>
        <taxon>Glossinidae</taxon>
        <taxon>Glossina</taxon>
    </lineage>
</organism>
<keyword evidence="1" id="KW-1133">Transmembrane helix</keyword>
<accession>A0A1A9V4H8</accession>
<sequence length="119" mass="13975">MNIRREPRAVVSRAYLWDLKSRRNPSEFWIFALQMPKKIFRSFALCKGKIWVKMKREHYNWYLVGIFPVALPYNVNAVVALLGRCRCVMLNTLCFGYAILITIGTDYVTPEPMKVSLRN</sequence>
<keyword evidence="1" id="KW-0812">Transmembrane</keyword>
<proteinExistence type="predicted"/>
<keyword evidence="3" id="KW-1185">Reference proteome</keyword>
<protein>
    <submittedName>
        <fullName evidence="2">Uncharacterized protein</fullName>
    </submittedName>
</protein>
<reference evidence="2" key="1">
    <citation type="submission" date="2020-05" db="UniProtKB">
        <authorList>
            <consortium name="EnsemblMetazoa"/>
        </authorList>
    </citation>
    <scope>IDENTIFICATION</scope>
    <source>
        <strain evidence="2">TTRI</strain>
    </source>
</reference>
<evidence type="ECO:0000313" key="2">
    <source>
        <dbReference type="EnsemblMetazoa" id="GAUT025600-PA"/>
    </source>
</evidence>
<feature type="transmembrane region" description="Helical" evidence="1">
    <location>
        <begin position="59"/>
        <end position="82"/>
    </location>
</feature>
<dbReference type="EnsemblMetazoa" id="GAUT025600-RA">
    <property type="protein sequence ID" value="GAUT025600-PA"/>
    <property type="gene ID" value="GAUT025600"/>
</dbReference>
<evidence type="ECO:0000256" key="1">
    <source>
        <dbReference type="SAM" id="Phobius"/>
    </source>
</evidence>